<gene>
    <name evidence="1" type="ORF">SCSS39_00186</name>
</gene>
<accession>A0A564U224</accession>
<protein>
    <submittedName>
        <fullName evidence="1">Uncharacterized protein</fullName>
    </submittedName>
</protein>
<name>A0A564U224_STRCV</name>
<dbReference type="AlphaFoldDB" id="A0A564U224"/>
<dbReference type="EMBL" id="CABHMZ010000037">
    <property type="protein sequence ID" value="VUX13512.1"/>
    <property type="molecule type" value="Genomic_DNA"/>
</dbReference>
<proteinExistence type="predicted"/>
<organism evidence="1 2">
    <name type="scientific">Streptococcus constellatus</name>
    <dbReference type="NCBI Taxonomy" id="76860"/>
    <lineage>
        <taxon>Bacteria</taxon>
        <taxon>Bacillati</taxon>
        <taxon>Bacillota</taxon>
        <taxon>Bacilli</taxon>
        <taxon>Lactobacillales</taxon>
        <taxon>Streptococcaceae</taxon>
        <taxon>Streptococcus</taxon>
        <taxon>Streptococcus anginosus group</taxon>
    </lineage>
</organism>
<evidence type="ECO:0000313" key="2">
    <source>
        <dbReference type="Proteomes" id="UP000385544"/>
    </source>
</evidence>
<evidence type="ECO:0000313" key="1">
    <source>
        <dbReference type="EMBL" id="VUX13512.1"/>
    </source>
</evidence>
<dbReference type="RefSeq" id="WP_144211215.1">
    <property type="nucleotide sequence ID" value="NZ_CABHMZ010000037.1"/>
</dbReference>
<reference evidence="1 2" key="1">
    <citation type="submission" date="2019-07" db="EMBL/GenBank/DDBJ databases">
        <authorList>
            <person name="Hibberd C M."/>
            <person name="Gehrig L. J."/>
            <person name="Chang H.-W."/>
            <person name="Venkatesh S."/>
        </authorList>
    </citation>
    <scope>NUCLEOTIDE SEQUENCE [LARGE SCALE GENOMIC DNA]</scope>
    <source>
        <strain evidence="1">Streptococcus_constellatus_SS_Bg39</strain>
    </source>
</reference>
<dbReference type="Proteomes" id="UP000385544">
    <property type="component" value="Unassembled WGS sequence"/>
</dbReference>
<sequence length="61" mass="7539">MKKRLYFKKWKQELREEMRAEIDDEHLTEKMVRKMSIDDMLYHFQKIALEEAGYCGTMYSD</sequence>